<sequence length="371" mass="40468">MKRMTIDEAFKPTSRTLTPEGFLCVKGIAARTGVYQYLSSELELEGPERVVNVYRPPAQVFAPESMATFPDKDVTNDHPDDLVDSTTFKKVSVGHVRGVAQDGENLVVDLIIKDQTAIDDIESGKAELSPGYLAEYVHAPGVAPDGTPYEYEQRDIQINHVAVVEAARGGKVARIFDHKPKGITHMATRKVFLDSKKSRSIILDEEAATVVEDAVAALQKFADEEAERADKAEATKDEAEEKLEEAKKETSDAAIGLRVKATLDTIALASKVVKSFDAKGLVSPLEIKRAAMAQLKPTRDWASKSEAYVTAAFDSAADEAEEKKTEDEDDDDDKSKVNDSLRQFAKDAAARGLKPTTDGTDAYNTFLRGGK</sequence>
<dbReference type="EMBL" id="WKEW01000028">
    <property type="protein sequence ID" value="MCF5057493.1"/>
    <property type="molecule type" value="Genomic_DNA"/>
</dbReference>
<gene>
    <name evidence="3" type="ORF">GIW75_11070</name>
</gene>
<organism evidence="3 4">
    <name type="scientific">Pseudomonas proteolytica</name>
    <dbReference type="NCBI Taxonomy" id="219574"/>
    <lineage>
        <taxon>Bacteria</taxon>
        <taxon>Pseudomonadati</taxon>
        <taxon>Pseudomonadota</taxon>
        <taxon>Gammaproteobacteria</taxon>
        <taxon>Pseudomonadales</taxon>
        <taxon>Pseudomonadaceae</taxon>
        <taxon>Pseudomonas</taxon>
    </lineage>
</organism>
<dbReference type="AlphaFoldDB" id="A0AAW5A858"/>
<dbReference type="Proteomes" id="UP000814172">
    <property type="component" value="Unassembled WGS sequence"/>
</dbReference>
<keyword evidence="4" id="KW-1185">Reference proteome</keyword>
<reference evidence="3 4" key="1">
    <citation type="submission" date="2019-11" db="EMBL/GenBank/DDBJ databases">
        <title>Epiphytic Pseudomonas syringae from cherry orchards.</title>
        <authorList>
            <person name="Hulin M.T."/>
        </authorList>
    </citation>
    <scope>NUCLEOTIDE SEQUENCE [LARGE SCALE GENOMIC DNA]</scope>
    <source>
        <strain evidence="3 4">PA-6-9F</strain>
    </source>
</reference>
<proteinExistence type="predicted"/>
<feature type="coiled-coil region" evidence="1">
    <location>
        <begin position="222"/>
        <end position="256"/>
    </location>
</feature>
<keyword evidence="1" id="KW-0175">Coiled coil</keyword>
<protein>
    <submittedName>
        <fullName evidence="3">DUF2213 domain-containing protein</fullName>
    </submittedName>
</protein>
<dbReference type="PIRSF" id="PIRSF029215">
    <property type="entry name" value="UCP029215"/>
    <property type="match status" value="1"/>
</dbReference>
<evidence type="ECO:0000313" key="3">
    <source>
        <dbReference type="EMBL" id="MCF5057493.1"/>
    </source>
</evidence>
<dbReference type="InterPro" id="IPR016913">
    <property type="entry name" value="UCP029215"/>
</dbReference>
<accession>A0AAW5A858</accession>
<evidence type="ECO:0000313" key="4">
    <source>
        <dbReference type="Proteomes" id="UP000814172"/>
    </source>
</evidence>
<feature type="region of interest" description="Disordered" evidence="2">
    <location>
        <begin position="314"/>
        <end position="371"/>
    </location>
</feature>
<dbReference type="Pfam" id="PF09979">
    <property type="entry name" value="DUF2213"/>
    <property type="match status" value="1"/>
</dbReference>
<comment type="caution">
    <text evidence="3">The sequence shown here is derived from an EMBL/GenBank/DDBJ whole genome shotgun (WGS) entry which is preliminary data.</text>
</comment>
<name>A0AAW5A858_9PSED</name>
<evidence type="ECO:0000256" key="1">
    <source>
        <dbReference type="SAM" id="Coils"/>
    </source>
</evidence>
<evidence type="ECO:0000256" key="2">
    <source>
        <dbReference type="SAM" id="MobiDB-lite"/>
    </source>
</evidence>
<feature type="compositionally biased region" description="Basic and acidic residues" evidence="2">
    <location>
        <begin position="333"/>
        <end position="349"/>
    </location>
</feature>